<dbReference type="CDD" id="cd00009">
    <property type="entry name" value="AAA"/>
    <property type="match status" value="1"/>
</dbReference>
<dbReference type="EMBL" id="JACHIA010000009">
    <property type="protein sequence ID" value="MBB6071555.1"/>
    <property type="molecule type" value="Genomic_DNA"/>
</dbReference>
<reference evidence="6 7" key="1">
    <citation type="submission" date="2020-08" db="EMBL/GenBank/DDBJ databases">
        <title>Genomic Encyclopedia of Type Strains, Phase IV (KMG-IV): sequencing the most valuable type-strain genomes for metagenomic binning, comparative biology and taxonomic classification.</title>
        <authorList>
            <person name="Goeker M."/>
        </authorList>
    </citation>
    <scope>NUCLEOTIDE SEQUENCE [LARGE SCALE GENOMIC DNA]</scope>
    <source>
        <strain evidence="6 7">DSM 29007</strain>
    </source>
</reference>
<comment type="similarity">
    <text evidence="1">Belongs to the CbxX/CfxQ family.</text>
</comment>
<dbReference type="InterPro" id="IPR027417">
    <property type="entry name" value="P-loop_NTPase"/>
</dbReference>
<dbReference type="GO" id="GO:0005524">
    <property type="term" value="F:ATP binding"/>
    <property type="evidence" value="ECO:0007669"/>
    <property type="project" value="UniProtKB-KW"/>
</dbReference>
<evidence type="ECO:0000259" key="5">
    <source>
        <dbReference type="SMART" id="SM00382"/>
    </source>
</evidence>
<dbReference type="Pfam" id="PF14470">
    <property type="entry name" value="bPH_3"/>
    <property type="match status" value="1"/>
</dbReference>
<dbReference type="InterPro" id="IPR039519">
    <property type="entry name" value="YokE-like_PH"/>
</dbReference>
<dbReference type="FunFam" id="3.40.50.300:FF:000216">
    <property type="entry name" value="Type VII secretion ATPase EccA"/>
    <property type="match status" value="1"/>
</dbReference>
<evidence type="ECO:0000256" key="4">
    <source>
        <dbReference type="SAM" id="MobiDB-lite"/>
    </source>
</evidence>
<dbReference type="SUPFAM" id="SSF52540">
    <property type="entry name" value="P-loop containing nucleoside triphosphate hydrolases"/>
    <property type="match status" value="1"/>
</dbReference>
<dbReference type="PANTHER" id="PTHR43392:SF2">
    <property type="entry name" value="AAA-TYPE ATPASE FAMILY PROTEIN _ ANKYRIN REPEAT FAMILY PROTEIN"/>
    <property type="match status" value="1"/>
</dbReference>
<organism evidence="6 7">
    <name type="scientific">Longimicrobium terrae</name>
    <dbReference type="NCBI Taxonomy" id="1639882"/>
    <lineage>
        <taxon>Bacteria</taxon>
        <taxon>Pseudomonadati</taxon>
        <taxon>Gemmatimonadota</taxon>
        <taxon>Longimicrobiia</taxon>
        <taxon>Longimicrobiales</taxon>
        <taxon>Longimicrobiaceae</taxon>
        <taxon>Longimicrobium</taxon>
    </lineage>
</organism>
<dbReference type="AlphaFoldDB" id="A0A841H0F6"/>
<dbReference type="GO" id="GO:0016887">
    <property type="term" value="F:ATP hydrolysis activity"/>
    <property type="evidence" value="ECO:0007669"/>
    <property type="project" value="InterPro"/>
</dbReference>
<dbReference type="InterPro" id="IPR050773">
    <property type="entry name" value="CbxX/CfxQ_RuBisCO_ESX"/>
</dbReference>
<evidence type="ECO:0000256" key="3">
    <source>
        <dbReference type="ARBA" id="ARBA00022840"/>
    </source>
</evidence>
<dbReference type="InterPro" id="IPR003593">
    <property type="entry name" value="AAA+_ATPase"/>
</dbReference>
<feature type="domain" description="AAA+ ATPase" evidence="5">
    <location>
        <begin position="392"/>
        <end position="530"/>
    </location>
</feature>
<keyword evidence="2" id="KW-0547">Nucleotide-binding</keyword>
<evidence type="ECO:0000256" key="1">
    <source>
        <dbReference type="ARBA" id="ARBA00010378"/>
    </source>
</evidence>
<comment type="caution">
    <text evidence="6">The sequence shown here is derived from an EMBL/GenBank/DDBJ whole genome shotgun (WGS) entry which is preliminary data.</text>
</comment>
<dbReference type="PRINTS" id="PR00819">
    <property type="entry name" value="CBXCFQXSUPER"/>
</dbReference>
<dbReference type="Proteomes" id="UP000582837">
    <property type="component" value="Unassembled WGS sequence"/>
</dbReference>
<evidence type="ECO:0000313" key="6">
    <source>
        <dbReference type="EMBL" id="MBB6071555.1"/>
    </source>
</evidence>
<dbReference type="InterPro" id="IPR000470">
    <property type="entry name" value="CbxX/CfqX_mono"/>
</dbReference>
<dbReference type="Pfam" id="PF00004">
    <property type="entry name" value="AAA"/>
    <property type="match status" value="1"/>
</dbReference>
<dbReference type="Gene3D" id="1.10.8.60">
    <property type="match status" value="1"/>
</dbReference>
<evidence type="ECO:0000313" key="7">
    <source>
        <dbReference type="Proteomes" id="UP000582837"/>
    </source>
</evidence>
<gene>
    <name evidence="6" type="ORF">HNQ61_003183</name>
</gene>
<name>A0A841H0F6_9BACT</name>
<proteinExistence type="inferred from homology"/>
<dbReference type="InterPro" id="IPR041627">
    <property type="entry name" value="AAA_lid_6"/>
</dbReference>
<dbReference type="PRINTS" id="PR00820">
    <property type="entry name" value="CBXXCFQX"/>
</dbReference>
<accession>A0A841H0F6</accession>
<dbReference type="PANTHER" id="PTHR43392">
    <property type="entry name" value="AAA-TYPE ATPASE FAMILY PROTEIN / ANKYRIN REPEAT FAMILY PROTEIN"/>
    <property type="match status" value="1"/>
</dbReference>
<dbReference type="SMART" id="SM00382">
    <property type="entry name" value="AAA"/>
    <property type="match status" value="1"/>
</dbReference>
<keyword evidence="3" id="KW-0067">ATP-binding</keyword>
<dbReference type="RefSeq" id="WP_170034951.1">
    <property type="nucleotide sequence ID" value="NZ_JABDTL010000001.1"/>
</dbReference>
<protein>
    <recommendedName>
        <fullName evidence="5">AAA+ ATPase domain-containing protein</fullName>
    </recommendedName>
</protein>
<feature type="region of interest" description="Disordered" evidence="4">
    <location>
        <begin position="136"/>
        <end position="160"/>
    </location>
</feature>
<evidence type="ECO:0000256" key="2">
    <source>
        <dbReference type="ARBA" id="ARBA00022741"/>
    </source>
</evidence>
<dbReference type="InterPro" id="IPR003959">
    <property type="entry name" value="ATPase_AAA_core"/>
</dbReference>
<dbReference type="Pfam" id="PF17866">
    <property type="entry name" value="AAA_lid_6"/>
    <property type="match status" value="1"/>
</dbReference>
<dbReference type="InterPro" id="IPR000641">
    <property type="entry name" value="CbxX/CfxQ"/>
</dbReference>
<dbReference type="Gene3D" id="3.40.50.300">
    <property type="entry name" value="P-loop containing nucleotide triphosphate hydrolases"/>
    <property type="match status" value="1"/>
</dbReference>
<keyword evidence="7" id="KW-1185">Reference proteome</keyword>
<sequence length="614" mass="65888">MPTLNELQAALSHAQGAAAALASRAGQTLPLLLDPDERVIHLLKGATDEGEGVLVASHRRLTLVRILLNQQPARTLIEYARVTSITVQSGLFSTRLNVALNGGESFVLRSVNRGFAGNFVEIVTAFRRNLAASRTREAAPATVSSPPPAPGVPDRRPPALEPNAVAEAMGELVGGYSSAPEAARTLPPQHMGFEALKHLLAFLWLLAGTDEVSEDEMRAIRAVFHTFMEEAEGSDPDILRGLLSHWAAEAGGDDVNAWAVRTPEYVESVARADRASGNSTARQWVHRMEQFGLAVISIDERSEAELALLTRHISHLRGVLDGAGVSPAPTITGSSAQGPGAGSETQATLDELLARLHRLVGLDEVKHEVQTLANLVRVRQMRLEHGLPAPPLSLHMVFSGNPGTGKTTVARLLADIFRALGVLSTGTLVEVDRAGLVAGYLGQTALKTRAAVQSALGGMLFIDEAYALAGSDHDSFGREAVDTLLKEMEDHRDQLVVVVAGYTEPMRRFLRSNPGLQSRFNRFVEFPDYSPDDLALIFFRMAEENGYALTPAARAKGVRSAAGLHAARGPDFANARAVRNLFERALARHANRVAVIPAPTAADLATLEAEDLDE</sequence>